<organism evidence="10 11">
    <name type="scientific">Hyphomicrobium denitrificans (strain ATCC 51888 / DSM 1869 / NCIMB 11706 / TK 0415)</name>
    <dbReference type="NCBI Taxonomy" id="582899"/>
    <lineage>
        <taxon>Bacteria</taxon>
        <taxon>Pseudomonadati</taxon>
        <taxon>Pseudomonadota</taxon>
        <taxon>Alphaproteobacteria</taxon>
        <taxon>Hyphomicrobiales</taxon>
        <taxon>Hyphomicrobiaceae</taxon>
        <taxon>Hyphomicrobium</taxon>
    </lineage>
</organism>
<keyword evidence="7 9" id="KW-1133">Transmembrane helix</keyword>
<keyword evidence="6 9" id="KW-0812">Transmembrane</keyword>
<dbReference type="HOGENOM" id="CLU_030898_2_1_5"/>
<feature type="transmembrane region" description="Helical" evidence="9">
    <location>
        <begin position="307"/>
        <end position="331"/>
    </location>
</feature>
<dbReference type="CAZy" id="GT21">
    <property type="family name" value="Glycosyltransferase Family 21"/>
</dbReference>
<evidence type="ECO:0000256" key="5">
    <source>
        <dbReference type="ARBA" id="ARBA00022679"/>
    </source>
</evidence>
<dbReference type="STRING" id="582899.Hden_3051"/>
<reference evidence="11" key="1">
    <citation type="journal article" date="2011" name="J. Bacteriol.">
        <title>Genome sequences of eight morphologically diverse alphaproteobacteria.</title>
        <authorList>
            <consortium name="US DOE Joint Genome Institute"/>
            <person name="Brown P.J."/>
            <person name="Kysela D.T."/>
            <person name="Buechlein A."/>
            <person name="Hemmerich C."/>
            <person name="Brun Y.V."/>
        </authorList>
    </citation>
    <scope>NUCLEOTIDE SEQUENCE [LARGE SCALE GENOMIC DNA]</scope>
    <source>
        <strain evidence="11">ATCC 51888 / DSM 1869 / NCIB 11706 / TK 0415</strain>
    </source>
</reference>
<dbReference type="PANTHER" id="PTHR12726:SF0">
    <property type="entry name" value="CERAMIDE GLUCOSYLTRANSFERASE"/>
    <property type="match status" value="1"/>
</dbReference>
<evidence type="ECO:0000313" key="11">
    <source>
        <dbReference type="Proteomes" id="UP000002033"/>
    </source>
</evidence>
<sequence>MAGLATAALIFCALATAIHLITIALALVRVLARKKRREPESTPVSIVRPVCGIDHYDELTLRSTFELQSDSYEIIFCAAREGDAAVPLVRKLIAQHPHIPARLLIGDDRPTSNPKLNNIVKGWEAARHPWIVLADNNVLMPPDYLDDMFAAFGPGVGLVCSPPVGSHPIGFQAELECAFLNTYQARWQSAADAVGFGFAQGKSMLWRRDILDAVGGIEALGREIAEDAAATKIVRARGLSVRLVDRPFEQPLGPRKLRQVWDRQVRWARLRRATFQLFYAPEVFAGSFFPILAGVAAAANFDVDPLVALMALVGVWYGAEAVLASVAGWHLRLMSPLAWMARDLLLPVLWLEGWSGDTFVWRGNDMSVAKGQEISQSPSHALAATSDR</sequence>
<evidence type="ECO:0000256" key="7">
    <source>
        <dbReference type="ARBA" id="ARBA00022989"/>
    </source>
</evidence>
<dbReference type="Proteomes" id="UP000002033">
    <property type="component" value="Chromosome"/>
</dbReference>
<dbReference type="PANTHER" id="PTHR12726">
    <property type="entry name" value="CERAMIDE GLUCOSYLTRANSFERASE"/>
    <property type="match status" value="1"/>
</dbReference>
<dbReference type="Gene3D" id="3.90.550.10">
    <property type="entry name" value="Spore Coat Polysaccharide Biosynthesis Protein SpsA, Chain A"/>
    <property type="match status" value="1"/>
</dbReference>
<dbReference type="GO" id="GO:0008120">
    <property type="term" value="F:ceramide glucosyltransferase activity"/>
    <property type="evidence" value="ECO:0007669"/>
    <property type="project" value="UniProtKB-EC"/>
</dbReference>
<dbReference type="InterPro" id="IPR029044">
    <property type="entry name" value="Nucleotide-diphossugar_trans"/>
</dbReference>
<dbReference type="SUPFAM" id="SSF53448">
    <property type="entry name" value="Nucleotide-diphospho-sugar transferases"/>
    <property type="match status" value="1"/>
</dbReference>
<dbReference type="InterPro" id="IPR025993">
    <property type="entry name" value="Ceramide_glucosylTrfase"/>
</dbReference>
<dbReference type="CDD" id="cd02520">
    <property type="entry name" value="Glucosylceramide_synthase"/>
    <property type="match status" value="1"/>
</dbReference>
<comment type="pathway">
    <text evidence="3">Sphingolipid metabolism.</text>
</comment>
<accession>D8JVJ2</accession>
<dbReference type="Pfam" id="PF13506">
    <property type="entry name" value="Glyco_transf_21"/>
    <property type="match status" value="1"/>
</dbReference>
<keyword evidence="5 10" id="KW-0808">Transferase</keyword>
<dbReference type="OrthoDB" id="9814255at2"/>
<keyword evidence="8 9" id="KW-0472">Membrane</keyword>
<evidence type="ECO:0000256" key="3">
    <source>
        <dbReference type="ARBA" id="ARBA00004991"/>
    </source>
</evidence>
<dbReference type="GO" id="GO:0016020">
    <property type="term" value="C:membrane"/>
    <property type="evidence" value="ECO:0007669"/>
    <property type="project" value="UniProtKB-SubCell"/>
</dbReference>
<proteinExistence type="predicted"/>
<evidence type="ECO:0000256" key="4">
    <source>
        <dbReference type="ARBA" id="ARBA00022676"/>
    </source>
</evidence>
<comment type="pathway">
    <text evidence="2">Lipid metabolism; sphingolipid metabolism.</text>
</comment>
<keyword evidence="4 10" id="KW-0328">Glycosyltransferase</keyword>
<evidence type="ECO:0000256" key="9">
    <source>
        <dbReference type="SAM" id="Phobius"/>
    </source>
</evidence>
<dbReference type="EMBL" id="CP002083">
    <property type="protein sequence ID" value="ADJ24846.1"/>
    <property type="molecule type" value="Genomic_DNA"/>
</dbReference>
<evidence type="ECO:0000256" key="2">
    <source>
        <dbReference type="ARBA" id="ARBA00004760"/>
    </source>
</evidence>
<protein>
    <submittedName>
        <fullName evidence="10">Ceramide glucosyltransferase</fullName>
        <ecNumber evidence="10">2.4.1.80</ecNumber>
    </submittedName>
</protein>
<dbReference type="EC" id="2.4.1.80" evidence="10"/>
<gene>
    <name evidence="10" type="ordered locus">Hden_3051</name>
</gene>
<name>D8JVJ2_HYPDA</name>
<dbReference type="AlphaFoldDB" id="D8JVJ2"/>
<dbReference type="eggNOG" id="COG1215">
    <property type="taxonomic scope" value="Bacteria"/>
</dbReference>
<feature type="transmembrane region" description="Helical" evidence="9">
    <location>
        <begin position="6"/>
        <end position="28"/>
    </location>
</feature>
<feature type="transmembrane region" description="Helical" evidence="9">
    <location>
        <begin position="277"/>
        <end position="301"/>
    </location>
</feature>
<dbReference type="GO" id="GO:0006679">
    <property type="term" value="P:glucosylceramide biosynthetic process"/>
    <property type="evidence" value="ECO:0007669"/>
    <property type="project" value="TreeGrafter"/>
</dbReference>
<dbReference type="RefSeq" id="WP_013217005.1">
    <property type="nucleotide sequence ID" value="NC_014313.1"/>
</dbReference>
<comment type="subcellular location">
    <subcellularLocation>
        <location evidence="1">Membrane</location>
        <topology evidence="1">Multi-pass membrane protein</topology>
    </subcellularLocation>
</comment>
<evidence type="ECO:0000313" key="10">
    <source>
        <dbReference type="EMBL" id="ADJ24846.1"/>
    </source>
</evidence>
<evidence type="ECO:0000256" key="1">
    <source>
        <dbReference type="ARBA" id="ARBA00004141"/>
    </source>
</evidence>
<evidence type="ECO:0000256" key="8">
    <source>
        <dbReference type="ARBA" id="ARBA00023136"/>
    </source>
</evidence>
<evidence type="ECO:0000256" key="6">
    <source>
        <dbReference type="ARBA" id="ARBA00022692"/>
    </source>
</evidence>
<keyword evidence="11" id="KW-1185">Reference proteome</keyword>
<dbReference type="KEGG" id="hdn:Hden_3051"/>